<comment type="catalytic activity">
    <reaction evidence="3">
        <text>glycyl-tRNA(Ala) + H2O = tRNA(Ala) + glycine + H(+)</text>
        <dbReference type="Rhea" id="RHEA:53744"/>
        <dbReference type="Rhea" id="RHEA-COMP:9657"/>
        <dbReference type="Rhea" id="RHEA-COMP:13640"/>
        <dbReference type="ChEBI" id="CHEBI:15377"/>
        <dbReference type="ChEBI" id="CHEBI:15378"/>
        <dbReference type="ChEBI" id="CHEBI:57305"/>
        <dbReference type="ChEBI" id="CHEBI:78442"/>
        <dbReference type="ChEBI" id="CHEBI:78522"/>
        <dbReference type="EC" id="3.1.1.96"/>
    </reaction>
</comment>
<dbReference type="InterPro" id="IPR003732">
    <property type="entry name" value="Daa-tRNA_deacyls_DTD"/>
</dbReference>
<evidence type="ECO:0000256" key="3">
    <source>
        <dbReference type="ARBA" id="ARBA00047676"/>
    </source>
</evidence>
<accession>A0AAD4R741</accession>
<dbReference type="SUPFAM" id="SSF69500">
    <property type="entry name" value="DTD-like"/>
    <property type="match status" value="1"/>
</dbReference>
<evidence type="ECO:0000256" key="5">
    <source>
        <dbReference type="RuleBase" id="RU003470"/>
    </source>
</evidence>
<comment type="caution">
    <text evidence="6">The sequence shown here is derived from an EMBL/GenBank/DDBJ whole genome shotgun (WGS) entry which is preliminary data.</text>
</comment>
<dbReference type="EMBL" id="JAKKPZ010000001">
    <property type="protein sequence ID" value="KAI1728119.1"/>
    <property type="molecule type" value="Genomic_DNA"/>
</dbReference>
<dbReference type="EC" id="3.1.1.96" evidence="2 5"/>
<dbReference type="GO" id="GO:0005737">
    <property type="term" value="C:cytoplasm"/>
    <property type="evidence" value="ECO:0007669"/>
    <property type="project" value="UniProtKB-SubCell"/>
</dbReference>
<keyword evidence="7" id="KW-1185">Reference proteome</keyword>
<sequence length="152" mass="17215">MRAVIQRVSKAHVMVGNELISSIGRGICVLVGISRDDNAEDIEYVVRKLLNLRMYDNVESNKKWDKSVKDLGLEILCVSQFTLHTCLKGNKLDFHRSMSPQEAPQFYEDFMTKLRDAYMPERIKDGVFGAMMSVGIENDGPVTIVIDSKSKE</sequence>
<keyword evidence="5" id="KW-0963">Cytoplasm</keyword>
<dbReference type="GO" id="GO:0051500">
    <property type="term" value="F:D-tyrosyl-tRNA(Tyr) deacylase activity"/>
    <property type="evidence" value="ECO:0007669"/>
    <property type="project" value="TreeGrafter"/>
</dbReference>
<evidence type="ECO:0000313" key="6">
    <source>
        <dbReference type="EMBL" id="KAI1728119.1"/>
    </source>
</evidence>
<keyword evidence="5" id="KW-0694">RNA-binding</keyword>
<dbReference type="InterPro" id="IPR023509">
    <property type="entry name" value="DTD-like_sf"/>
</dbReference>
<dbReference type="PANTHER" id="PTHR10472:SF5">
    <property type="entry name" value="D-AMINOACYL-TRNA DEACYLASE 1"/>
    <property type="match status" value="1"/>
</dbReference>
<dbReference type="PANTHER" id="PTHR10472">
    <property type="entry name" value="D-TYROSYL-TRNA TYR DEACYLASE"/>
    <property type="match status" value="1"/>
</dbReference>
<evidence type="ECO:0000256" key="4">
    <source>
        <dbReference type="ARBA" id="ARBA00048018"/>
    </source>
</evidence>
<keyword evidence="5" id="KW-0820">tRNA-binding</keyword>
<dbReference type="Pfam" id="PF02580">
    <property type="entry name" value="Tyr_Deacylase"/>
    <property type="match status" value="1"/>
</dbReference>
<comment type="catalytic activity">
    <reaction evidence="4">
        <text>a D-aminoacyl-tRNA + H2O = a tRNA + a D-alpha-amino acid + H(+)</text>
        <dbReference type="Rhea" id="RHEA:13953"/>
        <dbReference type="Rhea" id="RHEA-COMP:10123"/>
        <dbReference type="Rhea" id="RHEA-COMP:10124"/>
        <dbReference type="ChEBI" id="CHEBI:15377"/>
        <dbReference type="ChEBI" id="CHEBI:15378"/>
        <dbReference type="ChEBI" id="CHEBI:59871"/>
        <dbReference type="ChEBI" id="CHEBI:78442"/>
        <dbReference type="ChEBI" id="CHEBI:79333"/>
        <dbReference type="EC" id="3.1.1.96"/>
    </reaction>
</comment>
<evidence type="ECO:0000256" key="2">
    <source>
        <dbReference type="ARBA" id="ARBA00013056"/>
    </source>
</evidence>
<comment type="similarity">
    <text evidence="1 5">Belongs to the DTD family.</text>
</comment>
<dbReference type="AlphaFoldDB" id="A0AAD4R741"/>
<comment type="subcellular location">
    <subcellularLocation>
        <location evidence="5">Cytoplasm</location>
    </subcellularLocation>
</comment>
<dbReference type="CDD" id="cd00563">
    <property type="entry name" value="Dtyr_deacylase"/>
    <property type="match status" value="1"/>
</dbReference>
<name>A0AAD4R741_9BILA</name>
<gene>
    <name evidence="6" type="ORF">DdX_00274</name>
</gene>
<reference evidence="6" key="1">
    <citation type="submission" date="2022-01" db="EMBL/GenBank/DDBJ databases">
        <title>Genome Sequence Resource for Two Populations of Ditylenchus destructor, the Migratory Endoparasitic Phytonematode.</title>
        <authorList>
            <person name="Zhang H."/>
            <person name="Lin R."/>
            <person name="Xie B."/>
        </authorList>
    </citation>
    <scope>NUCLEOTIDE SEQUENCE</scope>
    <source>
        <strain evidence="6">BazhouSP</strain>
    </source>
</reference>
<dbReference type="FunFam" id="3.50.80.10:FF:000001">
    <property type="entry name" value="D-aminoacyl-tRNA deacylase"/>
    <property type="match status" value="1"/>
</dbReference>
<dbReference type="NCBIfam" id="TIGR00256">
    <property type="entry name" value="D-aminoacyl-tRNA deacylase"/>
    <property type="match status" value="1"/>
</dbReference>
<keyword evidence="5" id="KW-0378">Hydrolase</keyword>
<proteinExistence type="inferred from homology"/>
<dbReference type="Proteomes" id="UP001201812">
    <property type="component" value="Unassembled WGS sequence"/>
</dbReference>
<evidence type="ECO:0000256" key="1">
    <source>
        <dbReference type="ARBA" id="ARBA00009673"/>
    </source>
</evidence>
<dbReference type="Gene3D" id="3.50.80.10">
    <property type="entry name" value="D-tyrosyl-tRNA(Tyr) deacylase"/>
    <property type="match status" value="1"/>
</dbReference>
<dbReference type="GO" id="GO:0000049">
    <property type="term" value="F:tRNA binding"/>
    <property type="evidence" value="ECO:0007669"/>
    <property type="project" value="UniProtKB-KW"/>
</dbReference>
<evidence type="ECO:0000313" key="7">
    <source>
        <dbReference type="Proteomes" id="UP001201812"/>
    </source>
</evidence>
<protein>
    <recommendedName>
        <fullName evidence="2 5">D-aminoacyl-tRNA deacylase</fullName>
        <ecNumber evidence="2 5">3.1.1.96</ecNumber>
    </recommendedName>
</protein>
<organism evidence="6 7">
    <name type="scientific">Ditylenchus destructor</name>
    <dbReference type="NCBI Taxonomy" id="166010"/>
    <lineage>
        <taxon>Eukaryota</taxon>
        <taxon>Metazoa</taxon>
        <taxon>Ecdysozoa</taxon>
        <taxon>Nematoda</taxon>
        <taxon>Chromadorea</taxon>
        <taxon>Rhabditida</taxon>
        <taxon>Tylenchina</taxon>
        <taxon>Tylenchomorpha</taxon>
        <taxon>Sphaerularioidea</taxon>
        <taxon>Anguinidae</taxon>
        <taxon>Anguininae</taxon>
        <taxon>Ditylenchus</taxon>
    </lineage>
</organism>